<evidence type="ECO:0000256" key="1">
    <source>
        <dbReference type="SAM" id="Phobius"/>
    </source>
</evidence>
<dbReference type="InterPro" id="IPR043128">
    <property type="entry name" value="Rev_trsase/Diguanyl_cyclase"/>
</dbReference>
<dbReference type="NCBIfam" id="TIGR00254">
    <property type="entry name" value="GGDEF"/>
    <property type="match status" value="1"/>
</dbReference>
<keyword evidence="1" id="KW-1133">Transmembrane helix</keyword>
<feature type="transmembrane region" description="Helical" evidence="1">
    <location>
        <begin position="56"/>
        <end position="77"/>
    </location>
</feature>
<evidence type="ECO:0000313" key="3">
    <source>
        <dbReference type="EMBL" id="MDV6373819.1"/>
    </source>
</evidence>
<feature type="domain" description="GGDEF" evidence="2">
    <location>
        <begin position="203"/>
        <end position="328"/>
    </location>
</feature>
<keyword evidence="1" id="KW-0812">Transmembrane</keyword>
<dbReference type="InterPro" id="IPR050469">
    <property type="entry name" value="Diguanylate_Cyclase"/>
</dbReference>
<feature type="transmembrane region" description="Helical" evidence="1">
    <location>
        <begin position="133"/>
        <end position="153"/>
    </location>
</feature>
<dbReference type="PROSITE" id="PS50887">
    <property type="entry name" value="GGDEF"/>
    <property type="match status" value="1"/>
</dbReference>
<gene>
    <name evidence="3" type="ORF">ORD21_04305</name>
</gene>
<dbReference type="CDD" id="cd01949">
    <property type="entry name" value="GGDEF"/>
    <property type="match status" value="1"/>
</dbReference>
<keyword evidence="4" id="KW-1185">Reference proteome</keyword>
<dbReference type="PANTHER" id="PTHR45138">
    <property type="entry name" value="REGULATORY COMPONENTS OF SENSORY TRANSDUCTION SYSTEM"/>
    <property type="match status" value="1"/>
</dbReference>
<accession>A0ABU4DQ35</accession>
<dbReference type="SUPFAM" id="SSF55073">
    <property type="entry name" value="Nucleotide cyclase"/>
    <property type="match status" value="1"/>
</dbReference>
<dbReference type="InterPro" id="IPR029787">
    <property type="entry name" value="Nucleotide_cyclase"/>
</dbReference>
<dbReference type="InterPro" id="IPR000160">
    <property type="entry name" value="GGDEF_dom"/>
</dbReference>
<proteinExistence type="predicted"/>
<reference evidence="3 4" key="1">
    <citation type="submission" date="2022-11" db="EMBL/GenBank/DDBJ databases">
        <title>Deinococcus ZS9-10, Low Temperature and Draught-tolerating, UV-resistant Bacteria from Continental Antarctica.</title>
        <authorList>
            <person name="Cheng L."/>
        </authorList>
    </citation>
    <scope>NUCLEOTIDE SEQUENCE [LARGE SCALE GENOMIC DNA]</scope>
    <source>
        <strain evidence="3 4">ZS9-10</strain>
    </source>
</reference>
<dbReference type="EMBL" id="JAPMIV010000004">
    <property type="protein sequence ID" value="MDV6373819.1"/>
    <property type="molecule type" value="Genomic_DNA"/>
</dbReference>
<comment type="caution">
    <text evidence="3">The sequence shown here is derived from an EMBL/GenBank/DDBJ whole genome shotgun (WGS) entry which is preliminary data.</text>
</comment>
<dbReference type="Proteomes" id="UP001276150">
    <property type="component" value="Unassembled WGS sequence"/>
</dbReference>
<feature type="transmembrane region" description="Helical" evidence="1">
    <location>
        <begin position="108"/>
        <end position="127"/>
    </location>
</feature>
<dbReference type="RefSeq" id="WP_317639134.1">
    <property type="nucleotide sequence ID" value="NZ_JAPMIV010000004.1"/>
</dbReference>
<dbReference type="Pfam" id="PF00990">
    <property type="entry name" value="GGDEF"/>
    <property type="match status" value="1"/>
</dbReference>
<evidence type="ECO:0000313" key="4">
    <source>
        <dbReference type="Proteomes" id="UP001276150"/>
    </source>
</evidence>
<keyword evidence="1" id="KW-0472">Membrane</keyword>
<evidence type="ECO:0000259" key="2">
    <source>
        <dbReference type="PROSITE" id="PS50887"/>
    </source>
</evidence>
<protein>
    <submittedName>
        <fullName evidence="3">GGDEF domain-containing protein</fullName>
    </submittedName>
</protein>
<feature type="transmembrane region" description="Helical" evidence="1">
    <location>
        <begin position="30"/>
        <end position="49"/>
    </location>
</feature>
<sequence length="328" mass="35671">MIYIAALAYGVFMLLSALIGSPSSFPEASTAPRYVLLIGVVLVCLAVWARPRQIRSIFLAFSCAYLPTLILEISSLLSTGTSPTQVCLWASVNVLISFLILGSRWGAALNALTLVAIFVTLLLRGPLSTAEMADWLTVCLVLVTLSFISYLMVTFIESNLLAHEQDSEKLRAARQDALTAVYGRGAIGEELERAMAYAQKHNTPMSVIVTDIDHFKSVNDQYGHATGDDVLRAIAKRLRRAVGGSGMVGRWGGEEFIILLPGLAKPEALVVAERLRREIYDQPLADLSVTASFGVASYRGVNDTTDHLFGRADQAMYEAKKAGRNAVR</sequence>
<dbReference type="SMART" id="SM00267">
    <property type="entry name" value="GGDEF"/>
    <property type="match status" value="1"/>
</dbReference>
<name>A0ABU4DQ35_9DEIO</name>
<dbReference type="PANTHER" id="PTHR45138:SF9">
    <property type="entry name" value="DIGUANYLATE CYCLASE DGCM-RELATED"/>
    <property type="match status" value="1"/>
</dbReference>
<organism evidence="3 4">
    <name type="scientific">Deinococcus arenicola</name>
    <dbReference type="NCBI Taxonomy" id="2994950"/>
    <lineage>
        <taxon>Bacteria</taxon>
        <taxon>Thermotogati</taxon>
        <taxon>Deinococcota</taxon>
        <taxon>Deinococci</taxon>
        <taxon>Deinococcales</taxon>
        <taxon>Deinococcaceae</taxon>
        <taxon>Deinococcus</taxon>
    </lineage>
</organism>
<dbReference type="Gene3D" id="3.30.70.270">
    <property type="match status" value="1"/>
</dbReference>